<evidence type="ECO:0000313" key="3">
    <source>
        <dbReference type="EMBL" id="KAG7159983.1"/>
    </source>
</evidence>
<keyword evidence="2" id="KW-0732">Signal</keyword>
<dbReference type="Proteomes" id="UP000747542">
    <property type="component" value="Unassembled WGS sequence"/>
</dbReference>
<evidence type="ECO:0000256" key="2">
    <source>
        <dbReference type="SAM" id="SignalP"/>
    </source>
</evidence>
<protein>
    <submittedName>
        <fullName evidence="3">Uncharacterized protein</fullName>
    </submittedName>
</protein>
<evidence type="ECO:0000256" key="1">
    <source>
        <dbReference type="SAM" id="MobiDB-lite"/>
    </source>
</evidence>
<gene>
    <name evidence="3" type="ORF">Hamer_G017425</name>
</gene>
<accession>A0A8J5MQG0</accession>
<keyword evidence="4" id="KW-1185">Reference proteome</keyword>
<sequence>MAADRWVAVTTSLLLVPLLYLPPSVSAARRRGRLQSGSQSPTTHPVLLNPTTLGTLHLLCNCPLLLSHGSYDHLLPYLRFICVAPAGRVNGTSESQLNQLDHLLAELQPMTINEATRRQLQPNLQPYLQQNQQQYLQPYQQQRCVYGAGSQYCPQPCLNMPCPQPPVTPCPQYPVTPCPSCPITPCPVCPDSDPTVCPPGPQGFPGSPGPPCTGNPGPPGPPGRSIPGPPGLTGPPGVCTDGVCPDQDCDHTDIMERIIIIMAGGGCCDNQCSLMTWWVSQGFLERKVTVETKDTKVLQVNPASAPRRRVLLDQQVDQVLTANQVNRDLRASAVMGREDLRDAKDHLGRALQVTQDRQDSEVTKEIQDEPPGTLMRISIVT</sequence>
<feature type="signal peptide" evidence="2">
    <location>
        <begin position="1"/>
        <end position="27"/>
    </location>
</feature>
<evidence type="ECO:0000313" key="4">
    <source>
        <dbReference type="Proteomes" id="UP000747542"/>
    </source>
</evidence>
<comment type="caution">
    <text evidence="3">The sequence shown here is derived from an EMBL/GenBank/DDBJ whole genome shotgun (WGS) entry which is preliminary data.</text>
</comment>
<reference evidence="3" key="1">
    <citation type="journal article" date="2021" name="Sci. Adv.">
        <title>The American lobster genome reveals insights on longevity, neural, and immune adaptations.</title>
        <authorList>
            <person name="Polinski J.M."/>
            <person name="Zimin A.V."/>
            <person name="Clark K.F."/>
            <person name="Kohn A.B."/>
            <person name="Sadowski N."/>
            <person name="Timp W."/>
            <person name="Ptitsyn A."/>
            <person name="Khanna P."/>
            <person name="Romanova D.Y."/>
            <person name="Williams P."/>
            <person name="Greenwood S.J."/>
            <person name="Moroz L.L."/>
            <person name="Walt D.R."/>
            <person name="Bodnar A.G."/>
        </authorList>
    </citation>
    <scope>NUCLEOTIDE SEQUENCE</scope>
    <source>
        <strain evidence="3">GMGI-L3</strain>
    </source>
</reference>
<proteinExistence type="predicted"/>
<feature type="chain" id="PRO_5035145061" evidence="2">
    <location>
        <begin position="28"/>
        <end position="381"/>
    </location>
</feature>
<dbReference type="AlphaFoldDB" id="A0A8J5MQG0"/>
<name>A0A8J5MQG0_HOMAM</name>
<feature type="region of interest" description="Disordered" evidence="1">
    <location>
        <begin position="208"/>
        <end position="232"/>
    </location>
</feature>
<organism evidence="3 4">
    <name type="scientific">Homarus americanus</name>
    <name type="common">American lobster</name>
    <dbReference type="NCBI Taxonomy" id="6706"/>
    <lineage>
        <taxon>Eukaryota</taxon>
        <taxon>Metazoa</taxon>
        <taxon>Ecdysozoa</taxon>
        <taxon>Arthropoda</taxon>
        <taxon>Crustacea</taxon>
        <taxon>Multicrustacea</taxon>
        <taxon>Malacostraca</taxon>
        <taxon>Eumalacostraca</taxon>
        <taxon>Eucarida</taxon>
        <taxon>Decapoda</taxon>
        <taxon>Pleocyemata</taxon>
        <taxon>Astacidea</taxon>
        <taxon>Nephropoidea</taxon>
        <taxon>Nephropidae</taxon>
        <taxon>Homarus</taxon>
    </lineage>
</organism>
<dbReference type="EMBL" id="JAHLQT010031743">
    <property type="protein sequence ID" value="KAG7159983.1"/>
    <property type="molecule type" value="Genomic_DNA"/>
</dbReference>